<keyword evidence="5 6" id="KW-0472">Membrane</keyword>
<accession>A0A1A6GVG7</accession>
<dbReference type="STRING" id="56216.A0A1A6GVG7"/>
<keyword evidence="8" id="KW-1185">Reference proteome</keyword>
<feature type="non-terminal residue" evidence="7">
    <location>
        <position position="160"/>
    </location>
</feature>
<evidence type="ECO:0000313" key="7">
    <source>
        <dbReference type="EMBL" id="OBS69625.1"/>
    </source>
</evidence>
<comment type="caution">
    <text evidence="7">The sequence shown here is derived from an EMBL/GenBank/DDBJ whole genome shotgun (WGS) entry which is preliminary data.</text>
</comment>
<dbReference type="GO" id="GO:0016020">
    <property type="term" value="C:membrane"/>
    <property type="evidence" value="ECO:0007669"/>
    <property type="project" value="UniProtKB-SubCell"/>
</dbReference>
<evidence type="ECO:0000256" key="1">
    <source>
        <dbReference type="ARBA" id="ARBA00004141"/>
    </source>
</evidence>
<dbReference type="PANTHER" id="PTHR14297:SF4">
    <property type="entry name" value="XK-RELATED PROTEIN 2"/>
    <property type="match status" value="1"/>
</dbReference>
<evidence type="ECO:0000256" key="5">
    <source>
        <dbReference type="ARBA" id="ARBA00023136"/>
    </source>
</evidence>
<dbReference type="PANTHER" id="PTHR14297">
    <property type="entry name" value="MEMBRANE TRANSPORT PROTEIN XK FAMILY MEMBER"/>
    <property type="match status" value="1"/>
</dbReference>
<evidence type="ECO:0000256" key="3">
    <source>
        <dbReference type="ARBA" id="ARBA00022692"/>
    </source>
</evidence>
<evidence type="ECO:0000313" key="8">
    <source>
        <dbReference type="Proteomes" id="UP000092124"/>
    </source>
</evidence>
<dbReference type="Proteomes" id="UP000092124">
    <property type="component" value="Unassembled WGS sequence"/>
</dbReference>
<proteinExistence type="inferred from homology"/>
<dbReference type="EMBL" id="LZPO01067760">
    <property type="protein sequence ID" value="OBS69625.1"/>
    <property type="molecule type" value="Genomic_DNA"/>
</dbReference>
<comment type="similarity">
    <text evidence="2">Belongs to the XK family.</text>
</comment>
<feature type="transmembrane region" description="Helical" evidence="6">
    <location>
        <begin position="80"/>
        <end position="100"/>
    </location>
</feature>
<name>A0A1A6GVG7_NEOLE</name>
<evidence type="ECO:0000256" key="2">
    <source>
        <dbReference type="ARBA" id="ARBA00008789"/>
    </source>
</evidence>
<evidence type="ECO:0000256" key="6">
    <source>
        <dbReference type="SAM" id="Phobius"/>
    </source>
</evidence>
<dbReference type="AlphaFoldDB" id="A0A1A6GVG7"/>
<dbReference type="OrthoDB" id="10037417at2759"/>
<dbReference type="InterPro" id="IPR051773">
    <property type="entry name" value="XK-related_adapter"/>
</dbReference>
<keyword evidence="4 6" id="KW-1133">Transmembrane helix</keyword>
<feature type="transmembrane region" description="Helical" evidence="6">
    <location>
        <begin position="21"/>
        <end position="38"/>
    </location>
</feature>
<reference evidence="7 8" key="1">
    <citation type="submission" date="2016-06" db="EMBL/GenBank/DDBJ databases">
        <title>The Draft Genome Sequence and Annotation of the Desert Woodrat Neotoma lepida.</title>
        <authorList>
            <person name="Campbell M."/>
            <person name="Oakeson K.F."/>
            <person name="Yandell M."/>
            <person name="Halpert J.R."/>
            <person name="Dearing D."/>
        </authorList>
    </citation>
    <scope>NUCLEOTIDE SEQUENCE [LARGE SCALE GENOMIC DNA]</scope>
    <source>
        <strain evidence="7">417</strain>
        <tissue evidence="7">Liver</tissue>
    </source>
</reference>
<gene>
    <name evidence="7" type="ORF">A6R68_01834</name>
</gene>
<organism evidence="7 8">
    <name type="scientific">Neotoma lepida</name>
    <name type="common">Desert woodrat</name>
    <dbReference type="NCBI Taxonomy" id="56216"/>
    <lineage>
        <taxon>Eukaryota</taxon>
        <taxon>Metazoa</taxon>
        <taxon>Chordata</taxon>
        <taxon>Craniata</taxon>
        <taxon>Vertebrata</taxon>
        <taxon>Euteleostomi</taxon>
        <taxon>Mammalia</taxon>
        <taxon>Eutheria</taxon>
        <taxon>Euarchontoglires</taxon>
        <taxon>Glires</taxon>
        <taxon>Rodentia</taxon>
        <taxon>Myomorpha</taxon>
        <taxon>Muroidea</taxon>
        <taxon>Cricetidae</taxon>
        <taxon>Neotominae</taxon>
        <taxon>Neotoma</taxon>
    </lineage>
</organism>
<sequence>MVKFWRSVAQMPNNIEKNFSQLGTLVVLISVTILYTVINFSCGSAMQLKLAETLLIKVRTGDIWGCTIVSLEPKCYCHSLIAVQLIIACLISIGFMLLFFQYLHPLRSLFAHNVIDYLHCICCHRQHWEGLRPQSHHILHLQLLPPYYSIFSNENIPINW</sequence>
<keyword evidence="3 6" id="KW-0812">Transmembrane</keyword>
<comment type="subcellular location">
    <subcellularLocation>
        <location evidence="1">Membrane</location>
        <topology evidence="1">Multi-pass membrane protein</topology>
    </subcellularLocation>
</comment>
<protein>
    <submittedName>
        <fullName evidence="7">Uncharacterized protein</fullName>
    </submittedName>
</protein>
<evidence type="ECO:0000256" key="4">
    <source>
        <dbReference type="ARBA" id="ARBA00022989"/>
    </source>
</evidence>